<feature type="domain" description="Helicase C-terminal" evidence="12">
    <location>
        <begin position="289"/>
        <end position="433"/>
    </location>
</feature>
<evidence type="ECO:0000256" key="7">
    <source>
        <dbReference type="ARBA" id="ARBA00023016"/>
    </source>
</evidence>
<feature type="domain" description="Helicase ATP-binding" evidence="11">
    <location>
        <begin position="91"/>
        <end position="262"/>
    </location>
</feature>
<feature type="compositionally biased region" description="Basic and acidic residues" evidence="10">
    <location>
        <begin position="620"/>
        <end position="679"/>
    </location>
</feature>
<keyword evidence="15" id="KW-1185">Reference proteome</keyword>
<dbReference type="RefSeq" id="WP_025387743.1">
    <property type="nucleotide sequence ID" value="NZ_CP004350.1"/>
</dbReference>
<dbReference type="EC" id="3.6.4.13" evidence="8"/>
<comment type="catalytic activity">
    <reaction evidence="8">
        <text>ATP + H2O = ADP + phosphate + H(+)</text>
        <dbReference type="Rhea" id="RHEA:13065"/>
        <dbReference type="ChEBI" id="CHEBI:15377"/>
        <dbReference type="ChEBI" id="CHEBI:15378"/>
        <dbReference type="ChEBI" id="CHEBI:30616"/>
        <dbReference type="ChEBI" id="CHEBI:43474"/>
        <dbReference type="ChEBI" id="CHEBI:456216"/>
        <dbReference type="EC" id="3.6.4.13"/>
    </reaction>
</comment>
<dbReference type="CDD" id="cd12499">
    <property type="entry name" value="RRM_EcCsdA_like"/>
    <property type="match status" value="1"/>
</dbReference>
<organism evidence="14 15">
    <name type="scientific">Corynebacterium casei LMG S-19264</name>
    <dbReference type="NCBI Taxonomy" id="1285583"/>
    <lineage>
        <taxon>Bacteria</taxon>
        <taxon>Bacillati</taxon>
        <taxon>Actinomycetota</taxon>
        <taxon>Actinomycetes</taxon>
        <taxon>Mycobacteriales</taxon>
        <taxon>Corynebacteriaceae</taxon>
        <taxon>Corynebacterium</taxon>
    </lineage>
</organism>
<dbReference type="SUPFAM" id="SSF52540">
    <property type="entry name" value="P-loop containing nucleoside triphosphate hydrolases"/>
    <property type="match status" value="1"/>
</dbReference>
<dbReference type="InterPro" id="IPR034415">
    <property type="entry name" value="CsdA_RRM"/>
</dbReference>
<dbReference type="InterPro" id="IPR044742">
    <property type="entry name" value="DEAD/DEAH_RhlB"/>
</dbReference>
<dbReference type="Pfam" id="PF00270">
    <property type="entry name" value="DEAD"/>
    <property type="match status" value="1"/>
</dbReference>
<dbReference type="Gene3D" id="3.40.50.300">
    <property type="entry name" value="P-loop containing nucleotide triphosphate hydrolases"/>
    <property type="match status" value="2"/>
</dbReference>
<dbReference type="PANTHER" id="PTHR47963">
    <property type="entry name" value="DEAD-BOX ATP-DEPENDENT RNA HELICASE 47, MITOCHONDRIAL"/>
    <property type="match status" value="1"/>
</dbReference>
<keyword evidence="2 8" id="KW-0547">Nucleotide-binding</keyword>
<feature type="compositionally biased region" description="Basic and acidic residues" evidence="10">
    <location>
        <begin position="495"/>
        <end position="544"/>
    </location>
</feature>
<dbReference type="Proteomes" id="UP000019226">
    <property type="component" value="Chromosome"/>
</dbReference>
<evidence type="ECO:0000313" key="15">
    <source>
        <dbReference type="Proteomes" id="UP000019226"/>
    </source>
</evidence>
<dbReference type="Pfam" id="PF03880">
    <property type="entry name" value="DbpA"/>
    <property type="match status" value="1"/>
</dbReference>
<proteinExistence type="inferred from homology"/>
<dbReference type="Gene3D" id="3.30.70.330">
    <property type="match status" value="1"/>
</dbReference>
<dbReference type="InterPro" id="IPR000629">
    <property type="entry name" value="RNA-helicase_DEAD-box_CS"/>
</dbReference>
<evidence type="ECO:0000256" key="9">
    <source>
        <dbReference type="PROSITE-ProRule" id="PRU00552"/>
    </source>
</evidence>
<comment type="function">
    <text evidence="8">DEAD-box RNA helicase involved in various cellular processes at low temperature, including ribosome biogenesis, mRNA degradation and translation initiation.</text>
</comment>
<keyword evidence="4 8" id="KW-0347">Helicase</keyword>
<keyword evidence="7 8" id="KW-0346">Stress response</keyword>
<keyword evidence="1 8" id="KW-0963">Cytoplasm</keyword>
<dbReference type="GeneID" id="82877908"/>
<dbReference type="InterPro" id="IPR014001">
    <property type="entry name" value="Helicase_ATP-bd"/>
</dbReference>
<evidence type="ECO:0000256" key="5">
    <source>
        <dbReference type="ARBA" id="ARBA00022840"/>
    </source>
</evidence>
<evidence type="ECO:0000256" key="10">
    <source>
        <dbReference type="SAM" id="MobiDB-lite"/>
    </source>
</evidence>
<name>A0ABN4CDY9_9CORY</name>
<dbReference type="InterPro" id="IPR005580">
    <property type="entry name" value="DbpA/CsdA_RNA-bd_dom"/>
</dbReference>
<evidence type="ECO:0000259" key="11">
    <source>
        <dbReference type="PROSITE" id="PS51192"/>
    </source>
</evidence>
<keyword evidence="6 8" id="KW-0694">RNA-binding</keyword>
<evidence type="ECO:0000259" key="12">
    <source>
        <dbReference type="PROSITE" id="PS51194"/>
    </source>
</evidence>
<evidence type="ECO:0000256" key="8">
    <source>
        <dbReference type="HAMAP-Rule" id="MF_00964"/>
    </source>
</evidence>
<dbReference type="InterPro" id="IPR057325">
    <property type="entry name" value="DeaD_dimer"/>
</dbReference>
<dbReference type="InterPro" id="IPR027417">
    <property type="entry name" value="P-loop_NTPase"/>
</dbReference>
<comment type="subcellular location">
    <subcellularLocation>
        <location evidence="8">Cytoplasm</location>
    </subcellularLocation>
</comment>
<feature type="short sequence motif" description="Q motif" evidence="9">
    <location>
        <begin position="60"/>
        <end position="88"/>
    </location>
</feature>
<dbReference type="PANTHER" id="PTHR47963:SF8">
    <property type="entry name" value="ATP-DEPENDENT RNA HELICASE DEAD"/>
    <property type="match status" value="1"/>
</dbReference>
<feature type="domain" description="DEAD-box RNA helicase Q" evidence="13">
    <location>
        <begin position="60"/>
        <end position="88"/>
    </location>
</feature>
<dbReference type="InterPro" id="IPR001650">
    <property type="entry name" value="Helicase_C-like"/>
</dbReference>
<gene>
    <name evidence="8" type="primary">deaD</name>
    <name evidence="8" type="synonym">csdA</name>
    <name evidence="14" type="ORF">CCASEI_08865</name>
</gene>
<dbReference type="InterPro" id="IPR014014">
    <property type="entry name" value="RNA_helicase_DEAD_Q_motif"/>
</dbReference>
<dbReference type="PROSITE" id="PS51195">
    <property type="entry name" value="Q_MOTIF"/>
    <property type="match status" value="1"/>
</dbReference>
<evidence type="ECO:0000259" key="13">
    <source>
        <dbReference type="PROSITE" id="PS51195"/>
    </source>
</evidence>
<dbReference type="InterPro" id="IPR011545">
    <property type="entry name" value="DEAD/DEAH_box_helicase_dom"/>
</dbReference>
<evidence type="ECO:0000256" key="6">
    <source>
        <dbReference type="ARBA" id="ARBA00022884"/>
    </source>
</evidence>
<dbReference type="HAMAP" id="MF_00964">
    <property type="entry name" value="DEAD_helicase_DeaD"/>
    <property type="match status" value="1"/>
</dbReference>
<comment type="similarity">
    <text evidence="8">Belongs to the DEAD box helicase family. DeaD/CsdA subfamily.</text>
</comment>
<dbReference type="PROSITE" id="PS00039">
    <property type="entry name" value="DEAD_ATP_HELICASE"/>
    <property type="match status" value="1"/>
</dbReference>
<protein>
    <recommendedName>
        <fullName evidence="8">ATP-dependent RNA helicase DeaD</fullName>
        <ecNumber evidence="8">3.6.4.13</ecNumber>
    </recommendedName>
    <alternativeName>
        <fullName evidence="8">Cold-shock DEAD box protein A</fullName>
    </alternativeName>
</protein>
<keyword evidence="5 8" id="KW-0067">ATP-binding</keyword>
<feature type="region of interest" description="Disordered" evidence="10">
    <location>
        <begin position="613"/>
        <end position="679"/>
    </location>
</feature>
<dbReference type="SMART" id="SM00490">
    <property type="entry name" value="HELICc"/>
    <property type="match status" value="1"/>
</dbReference>
<dbReference type="PROSITE" id="PS51194">
    <property type="entry name" value="HELICASE_CTER"/>
    <property type="match status" value="1"/>
</dbReference>
<keyword evidence="3 8" id="KW-0378">Hydrolase</keyword>
<evidence type="ECO:0000313" key="14">
    <source>
        <dbReference type="EMBL" id="AHI20336.1"/>
    </source>
</evidence>
<accession>A0ABN4CDY9</accession>
<dbReference type="CDD" id="cd18787">
    <property type="entry name" value="SF2_C_DEAD"/>
    <property type="match status" value="1"/>
</dbReference>
<evidence type="ECO:0000256" key="3">
    <source>
        <dbReference type="ARBA" id="ARBA00022801"/>
    </source>
</evidence>
<sequence length="679" mass="74841">MSITDNATGGAMEPEDNFNQSESQDKTQGDAVDTAQVTGAADTSEDTGAEDKNSANDNPQGFANLGLPDNVQDAVAKVGYTTPSPIQSETIPILMEGRDVVGLAQTGTGKTAAFALPVLSQIDINARHPQALVLAPTRELALQVADSFQSFADHLGRIEVLPIYGGQAYGIQLSGLRRGAQIIVGTPGRVIDHLEKGSLDISQLRFLVLDEADEMLNMGFQEDVERILADTPEEKQVALFSATMPNGIRRLSKQYLNNPAEVTVKSQQRTNDNIKQRFLLTAHRAKLDAFTRILEVTDYDAMIVFCRTKHETEEVAEKLRDAGYNAAAINGDIAQNQRERTVDQLKDGRLDILVATDVAARGLDVDRITHVVNFDIPNDTESYVHRIGRTGRAGRTGEAILFVTPRERRMLRSIERVTNARLEEMELPTVDEVNAKRKENFASQITEVLGDGQMELFRGLVRKYSETNNVAMDDIAAALAVKLQGGSEFLVKDMPAPKRDRRERDRFDRDDRGGRGRDRDRGGRGRDRFDRDDRGGRGERRSDGDFQTYRLDVGKRQNVRPGAIVGAIANEGGLSAKDFGRITISVGHTLVDLPKKMDPSVLDRLRDTRISGQLINIQKDTGRPPRDRDFDDRGGRGDRGGDRGGRGGRGGRDFRGGDRDRGGRGDRGGDRGGRGRWRD</sequence>
<dbReference type="PROSITE" id="PS51192">
    <property type="entry name" value="HELICASE_ATP_BIND_1"/>
    <property type="match status" value="1"/>
</dbReference>
<dbReference type="InterPro" id="IPR050547">
    <property type="entry name" value="DEAD_box_RNA_helicases"/>
</dbReference>
<evidence type="ECO:0000256" key="4">
    <source>
        <dbReference type="ARBA" id="ARBA00022806"/>
    </source>
</evidence>
<dbReference type="InterPro" id="IPR012677">
    <property type="entry name" value="Nucleotide-bd_a/b_plait_sf"/>
</dbReference>
<evidence type="ECO:0000256" key="1">
    <source>
        <dbReference type="ARBA" id="ARBA00022490"/>
    </source>
</evidence>
<dbReference type="Pfam" id="PF00271">
    <property type="entry name" value="Helicase_C"/>
    <property type="match status" value="1"/>
</dbReference>
<reference evidence="15" key="1">
    <citation type="submission" date="2013-02" db="EMBL/GenBank/DDBJ databases">
        <title>The complete genome sequence of Corynebacterium casei LMG S-19264 (=DSM 44701).</title>
        <authorList>
            <person name="Ruckert C."/>
            <person name="Albersmeier A."/>
            <person name="Kalinowski J."/>
        </authorList>
    </citation>
    <scope>NUCLEOTIDE SEQUENCE [LARGE SCALE GENOMIC DNA]</scope>
    <source>
        <strain evidence="15">LMG S-19264</strain>
    </source>
</reference>
<dbReference type="CDD" id="cd00268">
    <property type="entry name" value="DEADc"/>
    <property type="match status" value="1"/>
</dbReference>
<dbReference type="SMART" id="SM00487">
    <property type="entry name" value="DEXDc"/>
    <property type="match status" value="1"/>
</dbReference>
<evidence type="ECO:0000256" key="2">
    <source>
        <dbReference type="ARBA" id="ARBA00022741"/>
    </source>
</evidence>
<dbReference type="GO" id="GO:0004386">
    <property type="term" value="F:helicase activity"/>
    <property type="evidence" value="ECO:0007669"/>
    <property type="project" value="UniProtKB-KW"/>
</dbReference>
<feature type="region of interest" description="Disordered" evidence="10">
    <location>
        <begin position="1"/>
        <end position="67"/>
    </location>
</feature>
<dbReference type="EMBL" id="CP004350">
    <property type="protein sequence ID" value="AHI20336.1"/>
    <property type="molecule type" value="Genomic_DNA"/>
</dbReference>
<dbReference type="InterPro" id="IPR028618">
    <property type="entry name" value="DEAD_helicase_DeaD"/>
</dbReference>
<dbReference type="Pfam" id="PF25399">
    <property type="entry name" value="DeaD_dimer"/>
    <property type="match status" value="1"/>
</dbReference>
<feature type="region of interest" description="Disordered" evidence="10">
    <location>
        <begin position="491"/>
        <end position="553"/>
    </location>
</feature>